<accession>A0ABS6ER66</accession>
<dbReference type="PANTHER" id="PTHR18901">
    <property type="entry name" value="2-DEOXYGLUCOSE-6-PHOSPHATE PHOSPHATASE 2"/>
    <property type="match status" value="1"/>
</dbReference>
<gene>
    <name evidence="1" type="ORF">KQI75_06055</name>
</gene>
<organism evidence="1 2">
    <name type="scientific">Butyricicoccus intestinisimiae</name>
    <dbReference type="NCBI Taxonomy" id="2841509"/>
    <lineage>
        <taxon>Bacteria</taxon>
        <taxon>Bacillati</taxon>
        <taxon>Bacillota</taxon>
        <taxon>Clostridia</taxon>
        <taxon>Eubacteriales</taxon>
        <taxon>Butyricicoccaceae</taxon>
        <taxon>Butyricicoccus</taxon>
    </lineage>
</organism>
<dbReference type="Pfam" id="PF13419">
    <property type="entry name" value="HAD_2"/>
    <property type="match status" value="1"/>
</dbReference>
<name>A0ABS6ER66_9FIRM</name>
<dbReference type="InterPro" id="IPR006439">
    <property type="entry name" value="HAD-SF_hydro_IA"/>
</dbReference>
<comment type="caution">
    <text evidence="1">The sequence shown here is derived from an EMBL/GenBank/DDBJ whole genome shotgun (WGS) entry which is preliminary data.</text>
</comment>
<protein>
    <submittedName>
        <fullName evidence="1">HAD family phosphatase</fullName>
    </submittedName>
</protein>
<dbReference type="EMBL" id="JAHLQI010000002">
    <property type="protein sequence ID" value="MBU5490187.1"/>
    <property type="molecule type" value="Genomic_DNA"/>
</dbReference>
<sequence length="226" mass="25347">MNQTKPTLIFDMDGVILDTEQLVRRCWNEIAPEFHADAIDAVFLTTVGTTRVHTCSILRERYGADFPAEEFNNAVSRRYHVIDDAEGVPVKTGARELLQWARDNAYTIGLASSTRQAVVEKELSERGLLPYFDYVLGGDRIARSKPAPDIYETACRALHAVPADTYAIEDSYNGIRAAHAAGMRPIMVPDLLPPTQEMYTLAAHIFPNLTAFHEFLKRQSTHSLPR</sequence>
<dbReference type="Proteomes" id="UP000783588">
    <property type="component" value="Unassembled WGS sequence"/>
</dbReference>
<keyword evidence="2" id="KW-1185">Reference proteome</keyword>
<evidence type="ECO:0000313" key="2">
    <source>
        <dbReference type="Proteomes" id="UP000783588"/>
    </source>
</evidence>
<dbReference type="PANTHER" id="PTHR18901:SF38">
    <property type="entry name" value="PSEUDOURIDINE-5'-PHOSPHATASE"/>
    <property type="match status" value="1"/>
</dbReference>
<reference evidence="1 2" key="1">
    <citation type="submission" date="2021-06" db="EMBL/GenBank/DDBJ databases">
        <authorList>
            <person name="Sun Q."/>
            <person name="Li D."/>
        </authorList>
    </citation>
    <scope>NUCLEOTIDE SEQUENCE [LARGE SCALE GENOMIC DNA]</scope>
    <source>
        <strain evidence="1 2">MSJd-7</strain>
    </source>
</reference>
<dbReference type="SFLD" id="SFLDS00003">
    <property type="entry name" value="Haloacid_Dehalogenase"/>
    <property type="match status" value="1"/>
</dbReference>
<dbReference type="RefSeq" id="WP_216469827.1">
    <property type="nucleotide sequence ID" value="NZ_JAHLQI010000002.1"/>
</dbReference>
<proteinExistence type="predicted"/>
<dbReference type="SFLD" id="SFLDG01129">
    <property type="entry name" value="C1.5:_HAD__Beta-PGM__Phosphata"/>
    <property type="match status" value="1"/>
</dbReference>
<evidence type="ECO:0000313" key="1">
    <source>
        <dbReference type="EMBL" id="MBU5490187.1"/>
    </source>
</evidence>
<dbReference type="InterPro" id="IPR041492">
    <property type="entry name" value="HAD_2"/>
</dbReference>
<dbReference type="NCBIfam" id="TIGR01509">
    <property type="entry name" value="HAD-SF-IA-v3"/>
    <property type="match status" value="1"/>
</dbReference>